<dbReference type="CDD" id="cd17470">
    <property type="entry name" value="T3SS_Flik_C"/>
    <property type="match status" value="1"/>
</dbReference>
<evidence type="ECO:0000259" key="1">
    <source>
        <dbReference type="Pfam" id="PF02120"/>
    </source>
</evidence>
<comment type="caution">
    <text evidence="2">The sequence shown here is derived from an EMBL/GenBank/DDBJ whole genome shotgun (WGS) entry which is preliminary data.</text>
</comment>
<keyword evidence="2" id="KW-0969">Cilium</keyword>
<accession>A0A084CNZ8</accession>
<dbReference type="Gene3D" id="3.30.750.140">
    <property type="match status" value="1"/>
</dbReference>
<sequence length="505" mass="57274">MNVSSIKIEEQFQENQTATKRNTTSNSIKSNTFSTELITLLAESSSNNKKDEETNVIKKKILDKNKEANIKLKLNINKKTIQAPTESLFSSEKQEKDELLGVLNSCDLTNTFKLKDGKFLPSNTEIKKLYKNKSDGENLVAIDCVPNQNQTLTEYPKFQEQDNAFQSLKTETSNIQKKEKTAIRSAQNTDEISTEKLGIEEIGQEQRAKTDQLIMTKQIVTLSSDQQTKNSVLNTTTAETIDQKTQEAITAKRIQQKNIQLITSTDNMSESKTAFVIRVDLNQLTPQPLSITPHALTIQQLNNQIPLSKTASNSEIMKNLNEEHNLFIEQKSTALIQQFITILNQQTLNDSQMSLEQIPMTHISSQFKTRISEQVAEHIYMIMSKNLKHINIQFDPSELGKIQIRMNVSNDSTTVNFTVVNPQTKDIIEQSIPRLREMLAQQGIQLSDTSVQQQNSEQENRYLEQSRINFNPASNDIINNQKDTKVDLDLSLNITTKHDGISCYA</sequence>
<dbReference type="EMBL" id="JGVK01000006">
    <property type="protein sequence ID" value="KEY91527.1"/>
    <property type="molecule type" value="Genomic_DNA"/>
</dbReference>
<proteinExistence type="predicted"/>
<name>A0A084CNZ8_9GAMM</name>
<dbReference type="Pfam" id="PF02120">
    <property type="entry name" value="Flg_hook"/>
    <property type="match status" value="1"/>
</dbReference>
<keyword evidence="3" id="KW-1185">Reference proteome</keyword>
<protein>
    <submittedName>
        <fullName evidence="2">Flagellar hook-length control protein</fullName>
    </submittedName>
</protein>
<dbReference type="Proteomes" id="UP000053784">
    <property type="component" value="Unassembled WGS sequence"/>
</dbReference>
<dbReference type="InterPro" id="IPR021136">
    <property type="entry name" value="Flagellar_hook_control-like_C"/>
</dbReference>
<dbReference type="PANTHER" id="PTHR37533">
    <property type="entry name" value="FLAGELLAR HOOK-LENGTH CONTROL PROTEIN"/>
    <property type="match status" value="1"/>
</dbReference>
<feature type="domain" description="Flagellar hook-length control protein-like C-terminal" evidence="1">
    <location>
        <begin position="383"/>
        <end position="459"/>
    </location>
</feature>
<keyword evidence="2" id="KW-0282">Flagellum</keyword>
<dbReference type="AlphaFoldDB" id="A0A084CNZ8"/>
<evidence type="ECO:0000313" key="3">
    <source>
        <dbReference type="Proteomes" id="UP000053784"/>
    </source>
</evidence>
<gene>
    <name evidence="2" type="primary">fliK</name>
    <name evidence="2" type="ORF">CF67_14108</name>
</gene>
<dbReference type="STRING" id="1179155.CF67_14108"/>
<reference evidence="2 3" key="1">
    <citation type="submission" date="2014-03" db="EMBL/GenBank/DDBJ databases">
        <title>Selection and divergence in the genomes of co-occurring obligate luminous symbionts with specific hosts.</title>
        <authorList>
            <person name="Hendry T.A."/>
            <person name="de Wet J.R."/>
            <person name="Dunlap P.V."/>
        </authorList>
    </citation>
    <scope>NUCLEOTIDE SEQUENCE [LARGE SCALE GENOMIC DNA]</scope>
    <source>
        <strain evidence="2 3">Ppalp.1</strain>
    </source>
</reference>
<dbReference type="OrthoDB" id="1792985at2"/>
<dbReference type="PANTHER" id="PTHR37533:SF2">
    <property type="entry name" value="FLAGELLAR HOOK-LENGTH CONTROL PROTEIN"/>
    <property type="match status" value="1"/>
</dbReference>
<dbReference type="InterPro" id="IPR052563">
    <property type="entry name" value="FliK"/>
</dbReference>
<keyword evidence="2" id="KW-0966">Cell projection</keyword>
<organism evidence="2 3">
    <name type="scientific">Candidatus Photodesmus blepharonis</name>
    <dbReference type="NCBI Taxonomy" id="1179155"/>
    <lineage>
        <taxon>Bacteria</taxon>
        <taxon>Pseudomonadati</taxon>
        <taxon>Pseudomonadota</taxon>
        <taxon>Gammaproteobacteria</taxon>
        <taxon>Vibrionales</taxon>
        <taxon>Vibrionaceae</taxon>
        <taxon>Candidatus Photodesmus</taxon>
    </lineage>
</organism>
<dbReference type="RefSeq" id="WP_034413327.1">
    <property type="nucleotide sequence ID" value="NZ_JGVK01000006.1"/>
</dbReference>
<dbReference type="InterPro" id="IPR038610">
    <property type="entry name" value="FliK-like_C_sf"/>
</dbReference>
<dbReference type="eggNOG" id="COG3144">
    <property type="taxonomic scope" value="Bacteria"/>
</dbReference>
<evidence type="ECO:0000313" key="2">
    <source>
        <dbReference type="EMBL" id="KEY91527.1"/>
    </source>
</evidence>